<dbReference type="PANTHER" id="PTHR15923:SF1">
    <property type="entry name" value="LIPOLYSIS-STIMULATED LIPOPROTEIN RECEPTOR"/>
    <property type="match status" value="1"/>
</dbReference>
<feature type="compositionally biased region" description="Basic and acidic residues" evidence="11">
    <location>
        <begin position="610"/>
        <end position="629"/>
    </location>
</feature>
<dbReference type="GO" id="GO:0005886">
    <property type="term" value="C:plasma membrane"/>
    <property type="evidence" value="ECO:0007669"/>
    <property type="project" value="TreeGrafter"/>
</dbReference>
<dbReference type="PROSITE" id="PS50835">
    <property type="entry name" value="IG_LIKE"/>
    <property type="match status" value="1"/>
</dbReference>
<keyword evidence="3" id="KW-0796">Tight junction</keyword>
<evidence type="ECO:0000256" key="3">
    <source>
        <dbReference type="ARBA" id="ARBA00022427"/>
    </source>
</evidence>
<dbReference type="InterPro" id="IPR003599">
    <property type="entry name" value="Ig_sub"/>
</dbReference>
<dbReference type="GO" id="GO:0005923">
    <property type="term" value="C:bicellular tight junction"/>
    <property type="evidence" value="ECO:0007669"/>
    <property type="project" value="UniProtKB-SubCell"/>
</dbReference>
<comment type="subcellular location">
    <subcellularLocation>
        <location evidence="1">Cell junction</location>
        <location evidence="1">Tight junction</location>
    </subcellularLocation>
    <subcellularLocation>
        <location evidence="10">Endomembrane system</location>
        <topology evidence="10">Single-pass type I membrane protein</topology>
    </subcellularLocation>
</comment>
<organism evidence="14 15">
    <name type="scientific">Crotalus adamanteus</name>
    <name type="common">Eastern diamondback rattlesnake</name>
    <dbReference type="NCBI Taxonomy" id="8729"/>
    <lineage>
        <taxon>Eukaryota</taxon>
        <taxon>Metazoa</taxon>
        <taxon>Chordata</taxon>
        <taxon>Craniata</taxon>
        <taxon>Vertebrata</taxon>
        <taxon>Euteleostomi</taxon>
        <taxon>Lepidosauria</taxon>
        <taxon>Squamata</taxon>
        <taxon>Bifurcata</taxon>
        <taxon>Unidentata</taxon>
        <taxon>Episquamata</taxon>
        <taxon>Toxicofera</taxon>
        <taxon>Serpentes</taxon>
        <taxon>Colubroidea</taxon>
        <taxon>Viperidae</taxon>
        <taxon>Crotalinae</taxon>
        <taxon>Crotalus</taxon>
    </lineage>
</organism>
<keyword evidence="9" id="KW-0393">Immunoglobulin domain</keyword>
<keyword evidence="14" id="KW-0675">Receptor</keyword>
<feature type="compositionally biased region" description="Basic and acidic residues" evidence="11">
    <location>
        <begin position="507"/>
        <end position="516"/>
    </location>
</feature>
<evidence type="ECO:0000256" key="10">
    <source>
        <dbReference type="ARBA" id="ARBA00046288"/>
    </source>
</evidence>
<dbReference type="InterPro" id="IPR036179">
    <property type="entry name" value="Ig-like_dom_sf"/>
</dbReference>
<feature type="region of interest" description="Disordered" evidence="11">
    <location>
        <begin position="610"/>
        <end position="687"/>
    </location>
</feature>
<feature type="region of interest" description="Disordered" evidence="11">
    <location>
        <begin position="488"/>
        <end position="595"/>
    </location>
</feature>
<reference evidence="14 15" key="1">
    <citation type="journal article" date="2024" name="Proc. Natl. Acad. Sci. U.S.A.">
        <title>The genetic regulatory architecture and epigenomic basis for age-related changes in rattlesnake venom.</title>
        <authorList>
            <person name="Hogan M.P."/>
            <person name="Holding M.L."/>
            <person name="Nystrom G.S."/>
            <person name="Colston T.J."/>
            <person name="Bartlett D.A."/>
            <person name="Mason A.J."/>
            <person name="Ellsworth S.A."/>
            <person name="Rautsaw R.M."/>
            <person name="Lawrence K.C."/>
            <person name="Strickland J.L."/>
            <person name="He B."/>
            <person name="Fraser P."/>
            <person name="Margres M.J."/>
            <person name="Gilbert D.M."/>
            <person name="Gibbs H.L."/>
            <person name="Parkinson C.L."/>
            <person name="Rokyta D.R."/>
        </authorList>
    </citation>
    <scope>NUCLEOTIDE SEQUENCE [LARGE SCALE GENOMIC DNA]</scope>
    <source>
        <strain evidence="14">DRR0105</strain>
    </source>
</reference>
<evidence type="ECO:0000256" key="4">
    <source>
        <dbReference type="ARBA" id="ARBA00022692"/>
    </source>
</evidence>
<dbReference type="GO" id="GO:0061689">
    <property type="term" value="C:tricellular tight junction"/>
    <property type="evidence" value="ECO:0007669"/>
    <property type="project" value="TreeGrafter"/>
</dbReference>
<keyword evidence="5" id="KW-0965">Cell junction</keyword>
<dbReference type="GO" id="GO:1904274">
    <property type="term" value="P:tricellular tight junction assembly"/>
    <property type="evidence" value="ECO:0007669"/>
    <property type="project" value="TreeGrafter"/>
</dbReference>
<dbReference type="InterPro" id="IPR051874">
    <property type="entry name" value="Ig-like_domain-LISCH7"/>
</dbReference>
<evidence type="ECO:0000256" key="11">
    <source>
        <dbReference type="SAM" id="MobiDB-lite"/>
    </source>
</evidence>
<feature type="compositionally biased region" description="Basic and acidic residues" evidence="11">
    <location>
        <begin position="565"/>
        <end position="587"/>
    </location>
</feature>
<dbReference type="SUPFAM" id="SSF48726">
    <property type="entry name" value="Immunoglobulin"/>
    <property type="match status" value="1"/>
</dbReference>
<keyword evidence="14" id="KW-0449">Lipoprotein</keyword>
<dbReference type="CDD" id="cd00096">
    <property type="entry name" value="Ig"/>
    <property type="match status" value="1"/>
</dbReference>
<evidence type="ECO:0000313" key="15">
    <source>
        <dbReference type="Proteomes" id="UP001474421"/>
    </source>
</evidence>
<evidence type="ECO:0000256" key="5">
    <source>
        <dbReference type="ARBA" id="ARBA00022949"/>
    </source>
</evidence>
<evidence type="ECO:0000256" key="12">
    <source>
        <dbReference type="SAM" id="Phobius"/>
    </source>
</evidence>
<accession>A0AAW1AY85</accession>
<keyword evidence="4 12" id="KW-0812">Transmembrane</keyword>
<feature type="compositionally biased region" description="Basic and acidic residues" evidence="11">
    <location>
        <begin position="523"/>
        <end position="532"/>
    </location>
</feature>
<dbReference type="InterPro" id="IPR007110">
    <property type="entry name" value="Ig-like_dom"/>
</dbReference>
<feature type="region of interest" description="Disordered" evidence="11">
    <location>
        <begin position="35"/>
        <end position="65"/>
    </location>
</feature>
<evidence type="ECO:0000256" key="7">
    <source>
        <dbReference type="ARBA" id="ARBA00023136"/>
    </source>
</evidence>
<dbReference type="GO" id="GO:0012505">
    <property type="term" value="C:endomembrane system"/>
    <property type="evidence" value="ECO:0007669"/>
    <property type="project" value="UniProtKB-SubCell"/>
</dbReference>
<comment type="caution">
    <text evidence="14">The sequence shown here is derived from an EMBL/GenBank/DDBJ whole genome shotgun (WGS) entry which is preliminary data.</text>
</comment>
<evidence type="ECO:0000256" key="8">
    <source>
        <dbReference type="ARBA" id="ARBA00023157"/>
    </source>
</evidence>
<sequence>MARETGLAHLGGGSPLPCEGVGSFRSWGEAVRAAAPEARTDRGAQQRRRRNGASCGVPLKNSEGQAGLATNESGAIYTPVSFPFFSPRSGPAQSPYKVWEMETRRARQPAALPLLWFLGIAWILDSAIAMQVSVPNPFNVVILFQPVTLQCNYQTTATQPPIVLWKYKSYCRSRLADAFNPNSQDTVINNQLQANNPGYNPYVECQDNSRTVRVVATKQGNTVTLGEFYQGRRITITNDADLSIDQTAWGDSGVYYCTVTSSQDLQGNNEAYAELIVLGKSSGVSELLPGFQIGHMEDWVFVVLVVLAFFLVFLLLGICWCQCCPHTCCCYVRCPCCPERCCCPEALYVAGKAATSGVPSVYAPSIYASSNPLKPAPPAAMIPMGPMSPMYNGYGVDYDRASSVGGNSSQVPLLRDTESVANAAVRSGYRIQANQQDDSMRVLYYMEKELANFDPTRPGQPNGRLEKASVMSELSSLHEDDRRYELRQGMGRLRGQAMSPIRDLEEESVRSSENRRLLPPTPWRDRYEDSPPRSHGRRPRSRSVDGLDDFERDSYPSRPRSRGQHGSDNEWHHRDYSPDSRYDSERYGRRRSRSRDDLRDLERTHYDNRLLEEAMRKKQRAGSREDLDHGSASNGRSGHRKNRDEDSNGFPPPPPPPYTETESVSSHSKDDRKLRRNHAVSRESLVV</sequence>
<dbReference type="Proteomes" id="UP001474421">
    <property type="component" value="Unassembled WGS sequence"/>
</dbReference>
<evidence type="ECO:0000313" key="14">
    <source>
        <dbReference type="EMBL" id="KAK9394548.1"/>
    </source>
</evidence>
<dbReference type="EMBL" id="JAOTOJ010000011">
    <property type="protein sequence ID" value="KAK9394548.1"/>
    <property type="molecule type" value="Genomic_DNA"/>
</dbReference>
<keyword evidence="15" id="KW-1185">Reference proteome</keyword>
<dbReference type="Gene3D" id="2.60.40.10">
    <property type="entry name" value="Immunoglobulins"/>
    <property type="match status" value="1"/>
</dbReference>
<dbReference type="PANTHER" id="PTHR15923">
    <property type="entry name" value="TRANSMEMBRANE AND IMMUNOGLOBULIN DOMAIN-CONTAINING PROTEIN"/>
    <property type="match status" value="1"/>
</dbReference>
<gene>
    <name evidence="14" type="ORF">NXF25_015076</name>
</gene>
<protein>
    <submittedName>
        <fullName evidence="14">Lipolysis-stimulated lipoprotein receptor</fullName>
    </submittedName>
</protein>
<evidence type="ECO:0000259" key="13">
    <source>
        <dbReference type="PROSITE" id="PS50835"/>
    </source>
</evidence>
<keyword evidence="7 12" id="KW-0472">Membrane</keyword>
<evidence type="ECO:0000256" key="1">
    <source>
        <dbReference type="ARBA" id="ARBA00004435"/>
    </source>
</evidence>
<dbReference type="InterPro" id="IPR013783">
    <property type="entry name" value="Ig-like_fold"/>
</dbReference>
<keyword evidence="6 12" id="KW-1133">Transmembrane helix</keyword>
<name>A0AAW1AY85_CROAD</name>
<dbReference type="GO" id="GO:0060856">
    <property type="term" value="P:establishment of blood-brain barrier"/>
    <property type="evidence" value="ECO:0007669"/>
    <property type="project" value="TreeGrafter"/>
</dbReference>
<evidence type="ECO:0000256" key="2">
    <source>
        <dbReference type="ARBA" id="ARBA00009491"/>
    </source>
</evidence>
<dbReference type="InterPro" id="IPR008664">
    <property type="entry name" value="LISCH7"/>
</dbReference>
<keyword evidence="8" id="KW-1015">Disulfide bond</keyword>
<dbReference type="AlphaFoldDB" id="A0AAW1AY85"/>
<feature type="domain" description="Ig-like" evidence="13">
    <location>
        <begin position="145"/>
        <end position="273"/>
    </location>
</feature>
<dbReference type="SMART" id="SM00409">
    <property type="entry name" value="IG"/>
    <property type="match status" value="1"/>
</dbReference>
<comment type="similarity">
    <text evidence="2">Belongs to the immunoglobulin superfamily. LISCH7 family.</text>
</comment>
<dbReference type="Pfam" id="PF05624">
    <property type="entry name" value="LSR"/>
    <property type="match status" value="1"/>
</dbReference>
<evidence type="ECO:0000256" key="6">
    <source>
        <dbReference type="ARBA" id="ARBA00022989"/>
    </source>
</evidence>
<proteinExistence type="inferred from homology"/>
<feature type="transmembrane region" description="Helical" evidence="12">
    <location>
        <begin position="299"/>
        <end position="318"/>
    </location>
</feature>
<evidence type="ECO:0000256" key="9">
    <source>
        <dbReference type="ARBA" id="ARBA00023319"/>
    </source>
</evidence>